<evidence type="ECO:0000256" key="7">
    <source>
        <dbReference type="ARBA" id="ARBA00023237"/>
    </source>
</evidence>
<proteinExistence type="predicted"/>
<feature type="domain" description="DUF11" evidence="8">
    <location>
        <begin position="811"/>
        <end position="921"/>
    </location>
</feature>
<evidence type="ECO:0000313" key="10">
    <source>
        <dbReference type="Proteomes" id="UP000077066"/>
    </source>
</evidence>
<keyword evidence="10" id="KW-1185">Reference proteome</keyword>
<evidence type="ECO:0000256" key="4">
    <source>
        <dbReference type="ARBA" id="ARBA00022525"/>
    </source>
</evidence>
<dbReference type="InterPro" id="IPR051172">
    <property type="entry name" value="Chlamydia_OmcB"/>
</dbReference>
<dbReference type="InterPro" id="IPR011050">
    <property type="entry name" value="Pectin_lyase_fold/virulence"/>
</dbReference>
<dbReference type="OrthoDB" id="78475at2157"/>
<dbReference type="InterPro" id="IPR003368">
    <property type="entry name" value="POMP_repeat"/>
</dbReference>
<evidence type="ECO:0000256" key="5">
    <source>
        <dbReference type="ARBA" id="ARBA00022729"/>
    </source>
</evidence>
<dbReference type="InterPro" id="IPR013783">
    <property type="entry name" value="Ig-like_fold"/>
</dbReference>
<dbReference type="PANTHER" id="PTHR34819:SF3">
    <property type="entry name" value="CELL SURFACE PROTEIN"/>
    <property type="match status" value="1"/>
</dbReference>
<keyword evidence="7" id="KW-0998">Cell outer membrane</keyword>
<dbReference type="InterPro" id="IPR008964">
    <property type="entry name" value="Invasin/intimin_cell_adhesion"/>
</dbReference>
<reference evidence="9 10" key="1">
    <citation type="submission" date="2016-04" db="EMBL/GenBank/DDBJ databases">
        <title>Genome sequence of Methanobrevibacter filiformis DSM 11501.</title>
        <authorList>
            <person name="Poehlein A."/>
            <person name="Seedorf H."/>
            <person name="Daniel R."/>
        </authorList>
    </citation>
    <scope>NUCLEOTIDE SEQUENCE [LARGE SCALE GENOMIC DNA]</scope>
    <source>
        <strain evidence="9 10">DSM 11501</strain>
    </source>
</reference>
<organism evidence="9 10">
    <name type="scientific">Methanobrevibacter filiformis</name>
    <dbReference type="NCBI Taxonomy" id="55758"/>
    <lineage>
        <taxon>Archaea</taxon>
        <taxon>Methanobacteriati</taxon>
        <taxon>Methanobacteriota</taxon>
        <taxon>Methanomada group</taxon>
        <taxon>Methanobacteria</taxon>
        <taxon>Methanobacteriales</taxon>
        <taxon>Methanobacteriaceae</taxon>
        <taxon>Methanobrevibacter</taxon>
    </lineage>
</organism>
<evidence type="ECO:0000256" key="6">
    <source>
        <dbReference type="ARBA" id="ARBA00023136"/>
    </source>
</evidence>
<keyword evidence="6" id="KW-0472">Membrane</keyword>
<dbReference type="NCBIfam" id="TIGR01376">
    <property type="entry name" value="POMP_repeat"/>
    <property type="match status" value="1"/>
</dbReference>
<dbReference type="GO" id="GO:0005576">
    <property type="term" value="C:extracellular region"/>
    <property type="evidence" value="ECO:0007669"/>
    <property type="project" value="UniProtKB-SubCell"/>
</dbReference>
<dbReference type="Pfam" id="PF02415">
    <property type="entry name" value="Chlam_PMP"/>
    <property type="match status" value="4"/>
</dbReference>
<dbReference type="Pfam" id="PF01345">
    <property type="entry name" value="DUF11"/>
    <property type="match status" value="5"/>
</dbReference>
<gene>
    <name evidence="9" type="ORF">MBFIL_00010</name>
</gene>
<dbReference type="InterPro" id="IPR008969">
    <property type="entry name" value="CarboxyPept-like_regulatory"/>
</dbReference>
<keyword evidence="5" id="KW-0732">Signal</keyword>
<dbReference type="Proteomes" id="UP000077066">
    <property type="component" value="Unassembled WGS sequence"/>
</dbReference>
<comment type="subcellular location">
    <subcellularLocation>
        <location evidence="1">Cell envelope</location>
    </subcellularLocation>
    <subcellularLocation>
        <location evidence="2">Cell outer membrane</location>
    </subcellularLocation>
    <subcellularLocation>
        <location evidence="3">Secreted</location>
    </subcellularLocation>
</comment>
<feature type="domain" description="DUF11" evidence="8">
    <location>
        <begin position="2355"/>
        <end position="2459"/>
    </location>
</feature>
<feature type="domain" description="DUF11" evidence="8">
    <location>
        <begin position="692"/>
        <end position="797"/>
    </location>
</feature>
<comment type="caution">
    <text evidence="9">The sequence shown here is derived from an EMBL/GenBank/DDBJ whole genome shotgun (WGS) entry which is preliminary data.</text>
</comment>
<dbReference type="SUPFAM" id="SSF49373">
    <property type="entry name" value="Invasin/intimin cell-adhesion fragments"/>
    <property type="match status" value="1"/>
</dbReference>
<evidence type="ECO:0000256" key="1">
    <source>
        <dbReference type="ARBA" id="ARBA00004196"/>
    </source>
</evidence>
<dbReference type="NCBIfam" id="TIGR01451">
    <property type="entry name" value="B_ant_repeat"/>
    <property type="match status" value="5"/>
</dbReference>
<dbReference type="InterPro" id="IPR001434">
    <property type="entry name" value="OmcB-like_DUF11"/>
</dbReference>
<keyword evidence="4" id="KW-0964">Secreted</keyword>
<evidence type="ECO:0000256" key="3">
    <source>
        <dbReference type="ARBA" id="ARBA00004613"/>
    </source>
</evidence>
<dbReference type="SUPFAM" id="SSF51126">
    <property type="entry name" value="Pectin lyase-like"/>
    <property type="match status" value="1"/>
</dbReference>
<dbReference type="PANTHER" id="PTHR34819">
    <property type="entry name" value="LARGE CYSTEINE-RICH PERIPLASMIC PROTEIN OMCB"/>
    <property type="match status" value="1"/>
</dbReference>
<dbReference type="InterPro" id="IPR047589">
    <property type="entry name" value="DUF11_rpt"/>
</dbReference>
<evidence type="ECO:0000256" key="2">
    <source>
        <dbReference type="ARBA" id="ARBA00004442"/>
    </source>
</evidence>
<name>A0A166FIJ1_9EURY</name>
<dbReference type="Gene3D" id="2.60.40.10">
    <property type="entry name" value="Immunoglobulins"/>
    <property type="match status" value="1"/>
</dbReference>
<evidence type="ECO:0000313" key="9">
    <source>
        <dbReference type="EMBL" id="KZX17711.1"/>
    </source>
</evidence>
<evidence type="ECO:0000259" key="8">
    <source>
        <dbReference type="Pfam" id="PF01345"/>
    </source>
</evidence>
<feature type="domain" description="DUF11" evidence="8">
    <location>
        <begin position="2477"/>
        <end position="2577"/>
    </location>
</feature>
<protein>
    <recommendedName>
        <fullName evidence="8">DUF11 domain-containing protein</fullName>
    </recommendedName>
</protein>
<dbReference type="SUPFAM" id="SSF49464">
    <property type="entry name" value="Carboxypeptidase regulatory domain-like"/>
    <property type="match status" value="7"/>
</dbReference>
<dbReference type="RefSeq" id="WP_066970097.1">
    <property type="nucleotide sequence ID" value="NZ_LWMT01000001.1"/>
</dbReference>
<dbReference type="EMBL" id="LWMT01000001">
    <property type="protein sequence ID" value="KZX17711.1"/>
    <property type="molecule type" value="Genomic_DNA"/>
</dbReference>
<feature type="domain" description="DUF11" evidence="8">
    <location>
        <begin position="2589"/>
        <end position="2699"/>
    </location>
</feature>
<sequence length="2959" mass="312769">MGNSGTFVDNSAGRNGAAIHVNSGSLTVNYNRFYNNTGNAQVYVAGGTVNLNYNWWGTNIGPRGVSVIGTVTLSNYFVVDISVVSIDYSQNITTLSYSFHLNNFGAFNVSDIPVFDGNVSTTEGYGDTYVSKLPATHVLNFTPDMGELVIFTVDGFVSTLFNLYVNATGGDDGNSGASWSDAFQSIQKALEVAGDGATIHVAGGNYNNSNVILQNNTNLTIYRNITIIGETSLSGEEVILNALNNGRIFFIANGINVTLINLTFTNGKLTGTNNNSGGAIYNNGSKVTIIGSNFINNTANNGGAIHNENGTNFFISENTSFINNTASNYGGAIYNYFGANFTVGNGSTFVNNSANTYGGAIYNSGINFSVGNNSAFVNNSANTYGGAICNNYGANFSVGNNGIFVNNSANYGGAIYNRDANFSIGSGTFVNNSASSYGGAICNNYGANFSVGNSAFVNNSARRYGGAIYNEGVNFSVGSGSAFVNNSAINDNGGAIYNTGANFAVRNNVTFVDNSAGINGGAIYTSANSTVNYNRFYNNAGNGQVYIYGGNVNLNFNWWGNNTNPIGTSIVRAVGNLTLSNYYILRVSLNSTFNTSQNATLNYTKNTVAVLSYAFVLNTTAANNLSLLPYFTVDVLIRNSTGIVNNSSGDVRSFTFSQEVMLTNNDPQASINALVDGEDLVLVIENNTIVNLTIVKVANVTNVSNNGTINFTITIANIGDNIASNVTFTDLLGDKFRLINWTGGLSYNNTSGIWNVGDIEGKTNVTLHMVVQVIKSGEINNTVNNVTALESLKDPNINSTVTITVTPVVNLNITKVSNVTGVSHIGDHVKYTITIKNNGLDNASNVSVYDILDSKLTYVTYNSLTGTYNNNTGLWSVGTLNVNQTATLEIEVIIANIGTIENIANVTANEIILNGSNTNTNTTIHVDPLNSTLTINPVTNTKINSNVSINGTLLDEKGAPISGVTINLTVNNVSYNATTGVSGNWNIIYHVGSTGVINIAAEFVGNANYTASANATYFDGLTLNSTLVINPVTNTKINSNVSINGTLLDEKGAPISGVTINLTVNNVSYNATTNVTGNWNIIYPVVATGVINVVAEFVGNANYTASANATYFDGLTLNSTLVINPVTNTKINSNVSINGSLLDEKGSPISGVTINLTVNNVSYNVSTNASGNWNITYHVVSTGVINVVAEFVGNANYSASANVTYFNGLTLNSTLVINPITNTKINGNVSINGSLLDEKGSPISGVTISLTVNNVSYSATTNASGNWNIIYHVGLTGVINVVAEFVGNGNYSASANVTYLDGLALNSTLVINPVKDTKINSSVSINGTLLDERGAPISGITINLTVNNVSYSATTNASGNWNVSYPVVVTGVINVVAEFVGNANYTASANTTYFDGLTLNSTLVINPVINTKINSSVSINGTLLDEKGAPISGVIVNLTVNGVNYSATTGASGNWNVSYHVVATGVINVVAEFVGNANFTASANTTYFNGLALNSTLVINPVLDTKINSSVSINGSLVDEKGAPISGVIVNLTVNGVNYSATTNANGIWNVSYHVVATGVINVVAEFVGNANYTFSANNTYFDGLALNSTLIINPIPNTNVNSSVSINGSLLDERGAPISGVTINLTVNGVNYNSTTGASGNWNITYFVSSEELVNVVVEFVGNANYTAAANTTYFNGAALNSTLTINPIPNTKINSNVSINGSLFDENNSAISNVTVVVTVNGVNYNSTTDNGGKWSITYLVKSSGNINVVVEFTGNINHTAAVNETSFNGVSLNSNLVINPIPDTKVNNNVSINGTLLDENNKSINNVQVVVTVNGVNYNVTTDVNGKWSITYLVNSTGLFNVLVEFTGNGNYSASVNGTSFYGLDLSNNLTINPIPDTRVNSSVSINGTLLDESNKPISNVRVVVTVNDVSYNSTTDNSGKWSITYFVNSTGHISVVAEFTGNINYSAAVDETNFNGLDLNSNLVINPIPDTRVNSSVSINGTLLDESNNSISNVRVVVTVNGINYNSTTDNSGKWSIIYLVKSSGNINVVAEFNGNSNYSAAVNSSTFNGVSLNSKLVINPVTNTKVNSSVSINGSLLDESNKAISNARVVVTVNGASYNATTDESGKWSITYLVKSSGNINVVAEFTGNTNHAAAVNETSFNGVSLNSKLVINPVVNTKVNSSVSINGTLLDESSKAISNVCVVVTVNGVSYNVTTDVSGKWGIIYLVKSSGSINVVAEFTGNVNYSAAVNSTSFNGLPLNSTLVINPVSGAQMNSSVSINGTLLDESNKAISNVRVVVTVNGINYNTTTDASGKWNINYTVNSTGLVNVVAVFNGNDRYVSAANSTTFIVPNNVNISIIKIASINGINNSPNAHFGDTVIYTINVVNNGATTATGVLVTEIIENTKLKLNKASTTQGYYNNTNGLWTIGELKASKTVTLTINATIIAIGNISNSANVSANENNINSNNKNTVNISVNDVNISMGMVSNVTWQNNPHYGDVVTYKITITNNGITDGHGVNITDILGDKLKFINYSTTDGSTYDKNTGIWSIDTLKAGNNVTLTITARINDLGEIENIAKINTNESNINNKTNASIKFTVNDVNLTIVKTSNITGNALVEDYITYTIKVTNNGLNAAFNFNVLEKLDSKLEFISYSSNIGTYNNMTGLWNISNLSSGKTATLTITGKIISVGTIKNTAIINTTTKNIGNNNSSTNIISEAIPTQISTLNVIVAVDNSVKLESTLKDGNAKPIADKEVKFYVNGKLIGTAKTDAKGIAYLRYIPTKTGTLTYISSFTDPTGVYADSTSLKSTIIITKDKINLTTILPNGTVGDKKTIKVKATNSEGRIVPNKTFIVYINGKKVGNYKTNSKGEFTIKTTLRSSNKLQIKFAGDNKYNKLSKTYTFKAKKEKTITTIYYTKTKYGNSIILKAKLTNGKGKALAGKYIKFYVAGKYVGKAKTNKKGIAIFKYTPKKKK</sequence>
<accession>A0A166FIJ1</accession>
<dbReference type="Gene3D" id="2.60.40.1170">
    <property type="entry name" value="Mu homology domain, subdomain B"/>
    <property type="match status" value="1"/>
</dbReference>
<dbReference type="PATRIC" id="fig|55758.3.peg.3"/>